<feature type="compositionally biased region" description="Basic and acidic residues" evidence="1">
    <location>
        <begin position="438"/>
        <end position="448"/>
    </location>
</feature>
<evidence type="ECO:0000313" key="2">
    <source>
        <dbReference type="Proteomes" id="UP000694850"/>
    </source>
</evidence>
<feature type="compositionally biased region" description="Basic and acidic residues" evidence="1">
    <location>
        <begin position="483"/>
        <end position="505"/>
    </location>
</feature>
<sequence length="599" mass="64937">MEGISVAVCEILRYLIIHWKCETAGISKGVLLEGQLVISIEALNSKHQENALHCVTTIACASSSYGGLVPKKFLKEIRSILPGLSAKLRWTSEEASCSPDASKVSPFRVIFEVDEGPSMLMTDCLAIKDFLRRIIVVHPKIGFNFSVKVNGALSMEIFGTENEPIFHLLNGSALAVNHQHYVRPKCGVPEFLCSRIHPVPGHPVTVSIPDDVAGMGVLGELVLTPAAALCPCPKAFSNQENRISSVSMFLYGPSGLPLIPPGQEQPAAIFTELTCVIDWKKYHLCVGPSVDYSSDRDLVLPDVSYQVESQEGAQAQNVDPWGQTLLLFLFVDFHSGFPVQRMELWGVHTMLTARLGAVLLEHQRAVRDSVHIAVDQALEQHHQAAEAHRKLRASHAVAVSSIMSVVSGSTSSSFRQLCLQALQELPAQNDGAQNAEDTCERSGPERLPETSGQAEGKRRKRSAEETLGFRSPPAVSPPGAIPRRLEPTEASLDPKEWEAGPDRGRVPAPGSASPESGLEVPAGAERGREVDHPAVIKRRFTSVLVVSSLSPLCVLLWRELTGIQVRRGGAGAAGRARGEARGRLMPPFLWLSQAHPCSP</sequence>
<dbReference type="InterPro" id="IPR028040">
    <property type="entry name" value="TopoVIB-like"/>
</dbReference>
<dbReference type="RefSeq" id="XP_007943140.1">
    <property type="nucleotide sequence ID" value="XM_007944949.1"/>
</dbReference>
<dbReference type="AlphaFoldDB" id="A0A8B7A5A8"/>
<dbReference type="GO" id="GO:0042138">
    <property type="term" value="P:meiotic DNA double-strand break formation"/>
    <property type="evidence" value="ECO:0007669"/>
    <property type="project" value="InterPro"/>
</dbReference>
<name>A0A8B7A5A8_ORYAF</name>
<dbReference type="GO" id="GO:0007131">
    <property type="term" value="P:reciprocal meiotic recombination"/>
    <property type="evidence" value="ECO:0007669"/>
    <property type="project" value="TreeGrafter"/>
</dbReference>
<feature type="region of interest" description="Disordered" evidence="1">
    <location>
        <begin position="429"/>
        <end position="526"/>
    </location>
</feature>
<evidence type="ECO:0000256" key="1">
    <source>
        <dbReference type="SAM" id="MobiDB-lite"/>
    </source>
</evidence>
<dbReference type="Proteomes" id="UP000694850">
    <property type="component" value="Unplaced"/>
</dbReference>
<dbReference type="OrthoDB" id="9424252at2759"/>
<accession>A0A8B7A5A8</accession>
<evidence type="ECO:0000313" key="3">
    <source>
        <dbReference type="RefSeq" id="XP_007943140.1"/>
    </source>
</evidence>
<keyword evidence="2" id="KW-1185">Reference proteome</keyword>
<gene>
    <name evidence="3" type="primary">CUNH11orf80</name>
</gene>
<dbReference type="PANTHER" id="PTHR14652:SF2">
    <property type="entry name" value="TYPE 2 DNA TOPOISOMERASE 6 SUBUNIT B-LIKE"/>
    <property type="match status" value="1"/>
</dbReference>
<protein>
    <submittedName>
        <fullName evidence="3">Type 2 DNA topoisomerase 6 subunit B-like</fullName>
    </submittedName>
</protein>
<dbReference type="Pfam" id="PF15091">
    <property type="entry name" value="DUF4554"/>
    <property type="match status" value="1"/>
</dbReference>
<dbReference type="PANTHER" id="PTHR14652">
    <property type="entry name" value="TYPE 2 DNA TOPOISOMERASE 6 SUBUNIT B-LIKE"/>
    <property type="match status" value="1"/>
</dbReference>
<proteinExistence type="predicted"/>
<reference evidence="3" key="1">
    <citation type="submission" date="2025-08" db="UniProtKB">
        <authorList>
            <consortium name="RefSeq"/>
        </authorList>
    </citation>
    <scope>IDENTIFICATION</scope>
</reference>
<organism evidence="2 3">
    <name type="scientific">Orycteropus afer afer</name>
    <dbReference type="NCBI Taxonomy" id="1230840"/>
    <lineage>
        <taxon>Eukaryota</taxon>
        <taxon>Metazoa</taxon>
        <taxon>Chordata</taxon>
        <taxon>Craniata</taxon>
        <taxon>Vertebrata</taxon>
        <taxon>Euteleostomi</taxon>
        <taxon>Mammalia</taxon>
        <taxon>Eutheria</taxon>
        <taxon>Afrotheria</taxon>
        <taxon>Tubulidentata</taxon>
        <taxon>Orycteropodidae</taxon>
        <taxon>Orycteropus</taxon>
    </lineage>
</organism>